<gene>
    <name evidence="2" type="ORF">J0S82_001358</name>
</gene>
<keyword evidence="3" id="KW-1185">Reference proteome</keyword>
<comment type="caution">
    <text evidence="2">The sequence shown here is derived from an EMBL/GenBank/DDBJ whole genome shotgun (WGS) entry which is preliminary data.</text>
</comment>
<evidence type="ECO:0000313" key="3">
    <source>
        <dbReference type="Proteomes" id="UP000700334"/>
    </source>
</evidence>
<dbReference type="EMBL" id="JAGFMF010011956">
    <property type="protein sequence ID" value="KAG8509220.1"/>
    <property type="molecule type" value="Genomic_DNA"/>
</dbReference>
<dbReference type="Proteomes" id="UP000700334">
    <property type="component" value="Unassembled WGS sequence"/>
</dbReference>
<feature type="compositionally biased region" description="Pro residues" evidence="1">
    <location>
        <begin position="141"/>
        <end position="156"/>
    </location>
</feature>
<organism evidence="2 3">
    <name type="scientific">Galemys pyrenaicus</name>
    <name type="common">Iberian desman</name>
    <name type="synonym">Pyrenean desman</name>
    <dbReference type="NCBI Taxonomy" id="202257"/>
    <lineage>
        <taxon>Eukaryota</taxon>
        <taxon>Metazoa</taxon>
        <taxon>Chordata</taxon>
        <taxon>Craniata</taxon>
        <taxon>Vertebrata</taxon>
        <taxon>Euteleostomi</taxon>
        <taxon>Mammalia</taxon>
        <taxon>Eutheria</taxon>
        <taxon>Laurasiatheria</taxon>
        <taxon>Eulipotyphla</taxon>
        <taxon>Talpidae</taxon>
        <taxon>Galemys</taxon>
    </lineage>
</organism>
<evidence type="ECO:0000313" key="2">
    <source>
        <dbReference type="EMBL" id="KAG8509220.1"/>
    </source>
</evidence>
<feature type="region of interest" description="Disordered" evidence="1">
    <location>
        <begin position="141"/>
        <end position="199"/>
    </location>
</feature>
<protein>
    <submittedName>
        <fullName evidence="2">Splicing factor 3B subunit 4</fullName>
    </submittedName>
</protein>
<accession>A0A8J6A0B9</accession>
<proteinExistence type="predicted"/>
<dbReference type="AlphaFoldDB" id="A0A8J6A0B9"/>
<feature type="compositionally biased region" description="Pro residues" evidence="1">
    <location>
        <begin position="163"/>
        <end position="199"/>
    </location>
</feature>
<evidence type="ECO:0000256" key="1">
    <source>
        <dbReference type="SAM" id="MobiDB-lite"/>
    </source>
</evidence>
<name>A0A8J6A0B9_GALPY</name>
<reference evidence="2" key="1">
    <citation type="journal article" date="2021" name="Evol. Appl.">
        <title>The genome of the Pyrenean desman and the effects of bottlenecks and inbreeding on the genomic landscape of an endangered species.</title>
        <authorList>
            <person name="Escoda L."/>
            <person name="Castresana J."/>
        </authorList>
    </citation>
    <scope>NUCLEOTIDE SEQUENCE</scope>
    <source>
        <strain evidence="2">IBE-C5619</strain>
    </source>
</reference>
<sequence>MLVFLDKPEWNGLSRDTPSPPSLTLLSFPLQACLLLAPSHPQCRLLEPFHLGYHRPCRRHLCLLGLEDTAPHQQEPQGLDTLDMDIHILIHSHRAGCPTQDTPTLGPQALEGSRHPDHHLECLILDLLRWACLPEAPRHPGPMPPHGMRGPPPLMPPHGYTGPPRPPPYGYQRGPLPPPRPTPRPPVPPRGPLRGPLPQ</sequence>